<evidence type="ECO:0000256" key="1">
    <source>
        <dbReference type="SAM" id="MobiDB-lite"/>
    </source>
</evidence>
<feature type="compositionally biased region" description="Acidic residues" evidence="1">
    <location>
        <begin position="59"/>
        <end position="95"/>
    </location>
</feature>
<comment type="caution">
    <text evidence="2">The sequence shown here is derived from an EMBL/GenBank/DDBJ whole genome shotgun (WGS) entry which is preliminary data.</text>
</comment>
<evidence type="ECO:0000313" key="3">
    <source>
        <dbReference type="Proteomes" id="UP000050424"/>
    </source>
</evidence>
<dbReference type="EMBL" id="LKCW01000027">
    <property type="protein sequence ID" value="KPM43772.1"/>
    <property type="molecule type" value="Genomic_DNA"/>
</dbReference>
<reference evidence="2 3" key="1">
    <citation type="submission" date="2015-09" db="EMBL/GenBank/DDBJ databases">
        <title>Draft genome of a European isolate of the apple canker pathogen Neonectria ditissima.</title>
        <authorList>
            <person name="Gomez-Cortecero A."/>
            <person name="Harrison R.J."/>
            <person name="Armitage A.D."/>
        </authorList>
    </citation>
    <scope>NUCLEOTIDE SEQUENCE [LARGE SCALE GENOMIC DNA]</scope>
    <source>
        <strain evidence="2 3">R09/05</strain>
    </source>
</reference>
<name>A0A0N8H873_9HYPO</name>
<keyword evidence="3" id="KW-1185">Reference proteome</keyword>
<sequence length="427" mass="47068">MLISHVDIDPDGDTWVILPHLTSPSSWSEEAPPDEDAPLSSEDGDVPPAGADENPTPANEDEQIPEDAIPPEDVPEEEMPVEETPEECPFPEEPEDPSFVEFHFKVSMKHLTLASRRAKAMFAGNYIESQPQDDGLHHWKFEPLFDPAAFKIVMDAIHGHTQKLPKTVTIKTLAAIATVVDDLECQHALCFFVGIWIDHLGPSIPSNVCDDLGHWILVSFVFNNPGLFKSTTRVAIVEGKAAFPSSGLPIRPKIIETIDTKRESLLELLISRPHALLQRISNDTHCDYECISNVVGTLVHEMMSSRIFLPRPCQPFTGLSVSTVAGMIRNFELPGLYHSDAPGGGYYMSVPSGTWLVYRGGSVAHDEKPPLPDCGGVLIPARRKAKKAKKPELGSVKRHVCDLQTLVEEDMEGIKTHVKGLKLSDFV</sequence>
<dbReference type="STRING" id="78410.A0A0N8H873"/>
<dbReference type="AlphaFoldDB" id="A0A0N8H873"/>
<gene>
    <name evidence="2" type="ORF">AK830_g2801</name>
</gene>
<dbReference type="Proteomes" id="UP000050424">
    <property type="component" value="Unassembled WGS sequence"/>
</dbReference>
<evidence type="ECO:0000313" key="2">
    <source>
        <dbReference type="EMBL" id="KPM43772.1"/>
    </source>
</evidence>
<accession>A0A0N8H873</accession>
<evidence type="ECO:0008006" key="4">
    <source>
        <dbReference type="Google" id="ProtNLM"/>
    </source>
</evidence>
<proteinExistence type="predicted"/>
<organism evidence="2 3">
    <name type="scientific">Neonectria ditissima</name>
    <dbReference type="NCBI Taxonomy" id="78410"/>
    <lineage>
        <taxon>Eukaryota</taxon>
        <taxon>Fungi</taxon>
        <taxon>Dikarya</taxon>
        <taxon>Ascomycota</taxon>
        <taxon>Pezizomycotina</taxon>
        <taxon>Sordariomycetes</taxon>
        <taxon>Hypocreomycetidae</taxon>
        <taxon>Hypocreales</taxon>
        <taxon>Nectriaceae</taxon>
        <taxon>Neonectria</taxon>
    </lineage>
</organism>
<dbReference type="OrthoDB" id="5326346at2759"/>
<feature type="compositionally biased region" description="Acidic residues" evidence="1">
    <location>
        <begin position="31"/>
        <end position="45"/>
    </location>
</feature>
<feature type="region of interest" description="Disordered" evidence="1">
    <location>
        <begin position="22"/>
        <end position="95"/>
    </location>
</feature>
<protein>
    <recommendedName>
        <fullName evidence="4">BTB domain-containing protein</fullName>
    </recommendedName>
</protein>